<organism evidence="6 7">
    <name type="scientific">Aquimonas voraii</name>
    <dbReference type="NCBI Taxonomy" id="265719"/>
    <lineage>
        <taxon>Bacteria</taxon>
        <taxon>Pseudomonadati</taxon>
        <taxon>Pseudomonadota</taxon>
        <taxon>Gammaproteobacteria</taxon>
        <taxon>Lysobacterales</taxon>
        <taxon>Lysobacteraceae</taxon>
        <taxon>Aquimonas</taxon>
    </lineage>
</organism>
<keyword evidence="1 2" id="KW-0732">Signal</keyword>
<dbReference type="InterPro" id="IPR034706">
    <property type="entry name" value="CpoB"/>
</dbReference>
<evidence type="ECO:0000313" key="6">
    <source>
        <dbReference type="EMBL" id="SDD99616.1"/>
    </source>
</evidence>
<evidence type="ECO:0000256" key="1">
    <source>
        <dbReference type="ARBA" id="ARBA00022729"/>
    </source>
</evidence>
<dbReference type="InterPro" id="IPR011990">
    <property type="entry name" value="TPR-like_helical_dom_sf"/>
</dbReference>
<dbReference type="Pfam" id="PF16331">
    <property type="entry name" value="TolA_bind_tri"/>
    <property type="match status" value="1"/>
</dbReference>
<dbReference type="AlphaFoldDB" id="A0A1G6ZCZ4"/>
<dbReference type="GO" id="GO:0070206">
    <property type="term" value="P:protein trimerization"/>
    <property type="evidence" value="ECO:0007669"/>
    <property type="project" value="InterPro"/>
</dbReference>
<feature type="signal peptide" evidence="2">
    <location>
        <begin position="1"/>
        <end position="26"/>
    </location>
</feature>
<dbReference type="HAMAP" id="MF_02066">
    <property type="entry name" value="CpoB"/>
    <property type="match status" value="1"/>
</dbReference>
<feature type="domain" description="Outer membrane lipoprotein BamD-like" evidence="4">
    <location>
        <begin position="186"/>
        <end position="306"/>
    </location>
</feature>
<feature type="domain" description="YbgF trimerisation" evidence="5">
    <location>
        <begin position="32"/>
        <end position="107"/>
    </location>
</feature>
<dbReference type="SUPFAM" id="SSF48452">
    <property type="entry name" value="TPR-like"/>
    <property type="match status" value="1"/>
</dbReference>
<dbReference type="Proteomes" id="UP000199603">
    <property type="component" value="Unassembled WGS sequence"/>
</dbReference>
<feature type="chain" id="PRO_5011800186" description="Cell division coordinator CpoB" evidence="2">
    <location>
        <begin position="27"/>
        <end position="312"/>
    </location>
</feature>
<evidence type="ECO:0000259" key="4">
    <source>
        <dbReference type="Pfam" id="PF13525"/>
    </source>
</evidence>
<comment type="function">
    <text evidence="2">Mediates coordination of peptidoglycan synthesis and outer membrane constriction during cell division.</text>
</comment>
<keyword evidence="3" id="KW-0802">TPR repeat</keyword>
<dbReference type="GO" id="GO:0030288">
    <property type="term" value="C:outer membrane-bounded periplasmic space"/>
    <property type="evidence" value="ECO:0007669"/>
    <property type="project" value="UniProtKB-UniRule"/>
</dbReference>
<keyword evidence="2" id="KW-0131">Cell cycle</keyword>
<evidence type="ECO:0000256" key="3">
    <source>
        <dbReference type="PROSITE-ProRule" id="PRU00339"/>
    </source>
</evidence>
<name>A0A1G6ZCZ4_9GAMM</name>
<dbReference type="InterPro" id="IPR014162">
    <property type="entry name" value="CpoB_C"/>
</dbReference>
<evidence type="ECO:0000313" key="7">
    <source>
        <dbReference type="Proteomes" id="UP000199603"/>
    </source>
</evidence>
<comment type="similarity">
    <text evidence="2">Belongs to the CpoB family.</text>
</comment>
<dbReference type="Pfam" id="PF13525">
    <property type="entry name" value="YfiO"/>
    <property type="match status" value="1"/>
</dbReference>
<evidence type="ECO:0000259" key="5">
    <source>
        <dbReference type="Pfam" id="PF16331"/>
    </source>
</evidence>
<dbReference type="InterPro" id="IPR032519">
    <property type="entry name" value="YbgF_tri"/>
</dbReference>
<proteinExistence type="inferred from homology"/>
<protein>
    <recommendedName>
        <fullName evidence="2">Cell division coordinator CpoB</fullName>
    </recommendedName>
</protein>
<keyword evidence="2" id="KW-0132">Cell division</keyword>
<dbReference type="RefSeq" id="WP_091244753.1">
    <property type="nucleotide sequence ID" value="NZ_FNAG01000013.1"/>
</dbReference>
<dbReference type="GO" id="GO:0043093">
    <property type="term" value="P:FtsZ-dependent cytokinesis"/>
    <property type="evidence" value="ECO:0007669"/>
    <property type="project" value="UniProtKB-UniRule"/>
</dbReference>
<evidence type="ECO:0000256" key="2">
    <source>
        <dbReference type="HAMAP-Rule" id="MF_02066"/>
    </source>
</evidence>
<keyword evidence="7" id="KW-1185">Reference proteome</keyword>
<dbReference type="SMART" id="SM00028">
    <property type="entry name" value="TPR"/>
    <property type="match status" value="2"/>
</dbReference>
<dbReference type="OrthoDB" id="9768142at2"/>
<dbReference type="NCBIfam" id="TIGR02795">
    <property type="entry name" value="tol_pal_ybgF"/>
    <property type="match status" value="1"/>
</dbReference>
<keyword evidence="2" id="KW-0574">Periplasm</keyword>
<dbReference type="Gene3D" id="1.25.40.10">
    <property type="entry name" value="Tetratricopeptide repeat domain"/>
    <property type="match status" value="1"/>
</dbReference>
<sequence precursor="true">MRAYSLLAGCLATATLWVAVATPVAAQGSRLSLADRVARLEQQQSGGDQAQANIQLLNQISELQAEIASLRGLVEQQAFEIEALSKRNRDQYLDLDSRIGRLEGGGAGAMASNPATGAGAGAPAPVDEISLGGEPSRAESAATGTTTFEEPEVRAPVEGLVGTAALGGSDTAPAAIESVRGNPEDERRTYDAAFDELKEGRYAEAARRFNSFLQMYPDGEYAPNAQYWLGESYYVTQNYEIALEAFQTLLRKFPNSTKAPDGLLKLGYCQYELRQWNEAEATLNRVMQQYPDTTVARLAQGRLRAMRLEDRR</sequence>
<dbReference type="InterPro" id="IPR039565">
    <property type="entry name" value="BamD-like"/>
</dbReference>
<dbReference type="InterPro" id="IPR019734">
    <property type="entry name" value="TPR_rpt"/>
</dbReference>
<dbReference type="Gene3D" id="1.20.5.110">
    <property type="match status" value="1"/>
</dbReference>
<dbReference type="STRING" id="265719.SAMN04488509_11323"/>
<comment type="subcellular location">
    <subcellularLocation>
        <location evidence="2">Periplasm</location>
    </subcellularLocation>
</comment>
<reference evidence="6 7" key="1">
    <citation type="submission" date="2016-10" db="EMBL/GenBank/DDBJ databases">
        <authorList>
            <person name="de Groot N.N."/>
        </authorList>
    </citation>
    <scope>NUCLEOTIDE SEQUENCE [LARGE SCALE GENOMIC DNA]</scope>
    <source>
        <strain evidence="6 7">DSM 16957</strain>
    </source>
</reference>
<dbReference type="EMBL" id="FNAG01000013">
    <property type="protein sequence ID" value="SDD99616.1"/>
    <property type="molecule type" value="Genomic_DNA"/>
</dbReference>
<feature type="repeat" description="TPR" evidence="3">
    <location>
        <begin position="223"/>
        <end position="256"/>
    </location>
</feature>
<accession>A0A1G6ZCZ4</accession>
<gene>
    <name evidence="2" type="primary">cpoB</name>
    <name evidence="6" type="ORF">SAMN04488509_11323</name>
</gene>
<dbReference type="PROSITE" id="PS50005">
    <property type="entry name" value="TPR"/>
    <property type="match status" value="1"/>
</dbReference>